<name>A0A0U1QTS4_YERP3</name>
<dbReference type="AlphaFoldDB" id="A0A0U1QTS4"/>
<proteinExistence type="predicted"/>
<dbReference type="HOGENOM" id="CLU_3350698_0_0_6"/>
<dbReference type="KEGG" id="ypi:YpsIP31758_3177"/>
<accession>A0A0U1QTS4</accession>
<evidence type="ECO:0000313" key="2">
    <source>
        <dbReference type="Proteomes" id="UP000002412"/>
    </source>
</evidence>
<gene>
    <name evidence="1" type="ordered locus">YpsIP31758_3177</name>
</gene>
<evidence type="ECO:0000313" key="1">
    <source>
        <dbReference type="EMBL" id="ABS45784.1"/>
    </source>
</evidence>
<dbReference type="Proteomes" id="UP000002412">
    <property type="component" value="Chromosome"/>
</dbReference>
<dbReference type="EMBL" id="CP000720">
    <property type="protein sequence ID" value="ABS45784.1"/>
    <property type="molecule type" value="Genomic_DNA"/>
</dbReference>
<organism evidence="1 2">
    <name type="scientific">Yersinia pseudotuberculosis serotype O:1b (strain IP 31758)</name>
    <dbReference type="NCBI Taxonomy" id="349747"/>
    <lineage>
        <taxon>Bacteria</taxon>
        <taxon>Pseudomonadati</taxon>
        <taxon>Pseudomonadota</taxon>
        <taxon>Gammaproteobacteria</taxon>
        <taxon>Enterobacterales</taxon>
        <taxon>Yersiniaceae</taxon>
        <taxon>Yersinia</taxon>
    </lineage>
</organism>
<protein>
    <submittedName>
        <fullName evidence="1">Uncharacterized protein</fullName>
    </submittedName>
</protein>
<reference evidence="1 2" key="1">
    <citation type="journal article" date="2007" name="PLoS Genet.">
        <title>The complete genome sequence of Yersinia pseudotuberculosis IP31758, the causative agent of Far East scarlet-like fever.</title>
        <authorList>
            <person name="Eppinger M."/>
            <person name="Rosovitz M.J."/>
            <person name="Fricke W.F."/>
            <person name="Rasko D.A."/>
            <person name="Kokorina G."/>
            <person name="Fayolle C."/>
            <person name="Lindler L.E."/>
            <person name="Carniel E."/>
            <person name="Ravel J."/>
        </authorList>
    </citation>
    <scope>NUCLEOTIDE SEQUENCE [LARGE SCALE GENOMIC DNA]</scope>
    <source>
        <strain evidence="1 2">IP 31758</strain>
    </source>
</reference>
<sequence>MPSQVYGKQQFEIDIKKFIKNDGKSKGVIIFTYKSIV</sequence>